<dbReference type="EMBL" id="MU267651">
    <property type="protein sequence ID" value="KAH7912462.1"/>
    <property type="molecule type" value="Genomic_DNA"/>
</dbReference>
<accession>A0ACB8AH06</accession>
<gene>
    <name evidence="1" type="ORF">BJ138DRAFT_789899</name>
</gene>
<keyword evidence="2" id="KW-1185">Reference proteome</keyword>
<name>A0ACB8AH06_9AGAM</name>
<reference evidence="1" key="1">
    <citation type="journal article" date="2021" name="New Phytol.">
        <title>Evolutionary innovations through gain and loss of genes in the ectomycorrhizal Boletales.</title>
        <authorList>
            <person name="Wu G."/>
            <person name="Miyauchi S."/>
            <person name="Morin E."/>
            <person name="Kuo A."/>
            <person name="Drula E."/>
            <person name="Varga T."/>
            <person name="Kohler A."/>
            <person name="Feng B."/>
            <person name="Cao Y."/>
            <person name="Lipzen A."/>
            <person name="Daum C."/>
            <person name="Hundley H."/>
            <person name="Pangilinan J."/>
            <person name="Johnson J."/>
            <person name="Barry K."/>
            <person name="LaButti K."/>
            <person name="Ng V."/>
            <person name="Ahrendt S."/>
            <person name="Min B."/>
            <person name="Choi I.G."/>
            <person name="Park H."/>
            <person name="Plett J.M."/>
            <person name="Magnuson J."/>
            <person name="Spatafora J.W."/>
            <person name="Nagy L.G."/>
            <person name="Henrissat B."/>
            <person name="Grigoriev I.V."/>
            <person name="Yang Z.L."/>
            <person name="Xu J."/>
            <person name="Martin F.M."/>
        </authorList>
    </citation>
    <scope>NUCLEOTIDE SEQUENCE</scope>
    <source>
        <strain evidence="1">ATCC 28755</strain>
    </source>
</reference>
<organism evidence="1 2">
    <name type="scientific">Hygrophoropsis aurantiaca</name>
    <dbReference type="NCBI Taxonomy" id="72124"/>
    <lineage>
        <taxon>Eukaryota</taxon>
        <taxon>Fungi</taxon>
        <taxon>Dikarya</taxon>
        <taxon>Basidiomycota</taxon>
        <taxon>Agaricomycotina</taxon>
        <taxon>Agaricomycetes</taxon>
        <taxon>Agaricomycetidae</taxon>
        <taxon>Boletales</taxon>
        <taxon>Coniophorineae</taxon>
        <taxon>Hygrophoropsidaceae</taxon>
        <taxon>Hygrophoropsis</taxon>
    </lineage>
</organism>
<sequence length="222" mass="24188">MPKEPKTAAEEKESVTADLVAKLAVAADAMRQYATLADSLAHIVAKNPDDAELTDAIQEALVTAKPTRKRKLPVAAAANANSEDATSKKRKREKKPKDPNAPKRPASAYLIFQNGIRAKLKADNPNLQQKDLLQMISLQWAQMSDEDKQPYYSQVAEAKEKFQMDKAAYDIRDVDGDSPVAELPAPSKPSKKPVKQASEEPAIKKTAKKVAAVSHTSPFALS</sequence>
<proteinExistence type="predicted"/>
<evidence type="ECO:0000313" key="1">
    <source>
        <dbReference type="EMBL" id="KAH7912462.1"/>
    </source>
</evidence>
<comment type="caution">
    <text evidence="1">The sequence shown here is derived from an EMBL/GenBank/DDBJ whole genome shotgun (WGS) entry which is preliminary data.</text>
</comment>
<protein>
    <submittedName>
        <fullName evidence="1">High mobility group box domain-containing protein</fullName>
    </submittedName>
</protein>
<dbReference type="Proteomes" id="UP000790377">
    <property type="component" value="Unassembled WGS sequence"/>
</dbReference>
<evidence type="ECO:0000313" key="2">
    <source>
        <dbReference type="Proteomes" id="UP000790377"/>
    </source>
</evidence>